<sequence length="390" mass="43312">MNYWRVASYGYPNPFDGPKPKLTWDLLLSFEENQSYNKVKAQWGESATNRMTPHAVESRKSSFEEFGLLYVESGSDLINITPGGRQLIEAGLSGDEETFAWVGLSLLARFPLAGPPRSRRTANEEVGFPIYGFLMTALCELDDYLWFAELLQVISAVTTTHGARTAVELVSSSRVKPESYPALRELPDIKGAAYNSMNQILNHVGLAGLTLASEREVSPYSGEPSRRDVVRASYREMLRLVTGTRAALNPSDDCAPTGQFIDRLASVPGFTDEVDYFEYLGAAVPPIGQARSALAAELPEVLFGDESVSVLTEQVHYERTHGGVRGDLSLLCRLSRNQRLVLSHDREWTYRVRDKIRNDSGGVDLSLARSKPLIDLEYVIPYFSDEVSDA</sequence>
<protein>
    <submittedName>
        <fullName evidence="1">Uncharacterized protein</fullName>
    </submittedName>
</protein>
<organism evidence="1 2">
    <name type="scientific">Agromyces rhizosphaerae</name>
    <dbReference type="NCBI Taxonomy" id="88374"/>
    <lineage>
        <taxon>Bacteria</taxon>
        <taxon>Bacillati</taxon>
        <taxon>Actinomycetota</taxon>
        <taxon>Actinomycetes</taxon>
        <taxon>Micrococcales</taxon>
        <taxon>Microbacteriaceae</taxon>
        <taxon>Agromyces</taxon>
    </lineage>
</organism>
<name>A0A9W6CWP8_9MICO</name>
<comment type="caution">
    <text evidence="1">The sequence shown here is derived from an EMBL/GenBank/DDBJ whole genome shotgun (WGS) entry which is preliminary data.</text>
</comment>
<gene>
    <name evidence="1" type="ORF">ARHIZOSPH14_19570</name>
</gene>
<reference evidence="1" key="1">
    <citation type="submission" date="2022-12" db="EMBL/GenBank/DDBJ databases">
        <title>Reference genome sequencing for broad-spectrum identification of bacterial and archaeal isolates by mass spectrometry.</title>
        <authorList>
            <person name="Sekiguchi Y."/>
            <person name="Tourlousse D.M."/>
        </authorList>
    </citation>
    <scope>NUCLEOTIDE SEQUENCE</scope>
    <source>
        <strain evidence="1">14</strain>
    </source>
</reference>
<dbReference type="EMBL" id="BSDP01000001">
    <property type="protein sequence ID" value="GLI27715.1"/>
    <property type="molecule type" value="Genomic_DNA"/>
</dbReference>
<accession>A0A9W6CWP8</accession>
<dbReference type="Proteomes" id="UP001144396">
    <property type="component" value="Unassembled WGS sequence"/>
</dbReference>
<proteinExistence type="predicted"/>
<keyword evidence="2" id="KW-1185">Reference proteome</keyword>
<dbReference type="AlphaFoldDB" id="A0A9W6CWP8"/>
<evidence type="ECO:0000313" key="1">
    <source>
        <dbReference type="EMBL" id="GLI27715.1"/>
    </source>
</evidence>
<dbReference type="RefSeq" id="WP_281884484.1">
    <property type="nucleotide sequence ID" value="NZ_BSDP01000001.1"/>
</dbReference>
<evidence type="ECO:0000313" key="2">
    <source>
        <dbReference type="Proteomes" id="UP001144396"/>
    </source>
</evidence>